<feature type="transmembrane region" description="Helical" evidence="10">
    <location>
        <begin position="859"/>
        <end position="879"/>
    </location>
</feature>
<keyword evidence="13" id="KW-1185">Reference proteome</keyword>
<dbReference type="InterPro" id="IPR018303">
    <property type="entry name" value="ATPase_P-typ_P_site"/>
</dbReference>
<evidence type="ECO:0000313" key="12">
    <source>
        <dbReference type="EMBL" id="MBD9700192.1"/>
    </source>
</evidence>
<evidence type="ECO:0000256" key="3">
    <source>
        <dbReference type="ARBA" id="ARBA00022741"/>
    </source>
</evidence>
<evidence type="ECO:0000313" key="13">
    <source>
        <dbReference type="Proteomes" id="UP000642107"/>
    </source>
</evidence>
<dbReference type="SFLD" id="SFLDG00002">
    <property type="entry name" value="C1.7:_P-type_atpase_like"/>
    <property type="match status" value="1"/>
</dbReference>
<dbReference type="SFLD" id="SFLDF00027">
    <property type="entry name" value="p-type_atpase"/>
    <property type="match status" value="1"/>
</dbReference>
<feature type="domain" description="Cation-transporting P-type ATPase N-terminal" evidence="11">
    <location>
        <begin position="33"/>
        <end position="106"/>
    </location>
</feature>
<dbReference type="Pfam" id="PF00122">
    <property type="entry name" value="E1-E2_ATPase"/>
    <property type="match status" value="1"/>
</dbReference>
<evidence type="ECO:0000259" key="11">
    <source>
        <dbReference type="SMART" id="SM00831"/>
    </source>
</evidence>
<protein>
    <submittedName>
        <fullName evidence="12">HAD-IC family P-type ATPase</fullName>
    </submittedName>
</protein>
<dbReference type="RefSeq" id="WP_192281346.1">
    <property type="nucleotide sequence ID" value="NZ_JACZDF010000007.1"/>
</dbReference>
<feature type="transmembrane region" description="Helical" evidence="10">
    <location>
        <begin position="790"/>
        <end position="812"/>
    </location>
</feature>
<feature type="transmembrane region" description="Helical" evidence="10">
    <location>
        <begin position="305"/>
        <end position="328"/>
    </location>
</feature>
<dbReference type="InterPro" id="IPR036412">
    <property type="entry name" value="HAD-like_sf"/>
</dbReference>
<evidence type="ECO:0000256" key="7">
    <source>
        <dbReference type="ARBA" id="ARBA00023136"/>
    </source>
</evidence>
<dbReference type="SFLD" id="SFLDS00003">
    <property type="entry name" value="Haloacid_Dehalogenase"/>
    <property type="match status" value="1"/>
</dbReference>
<organism evidence="12 13">
    <name type="scientific">Flavimobilis rhizosphaerae</name>
    <dbReference type="NCBI Taxonomy" id="2775421"/>
    <lineage>
        <taxon>Bacteria</taxon>
        <taxon>Bacillati</taxon>
        <taxon>Actinomycetota</taxon>
        <taxon>Actinomycetes</taxon>
        <taxon>Micrococcales</taxon>
        <taxon>Jonesiaceae</taxon>
        <taxon>Flavimobilis</taxon>
    </lineage>
</organism>
<accession>A0ABR9DST2</accession>
<evidence type="ECO:0000256" key="8">
    <source>
        <dbReference type="ARBA" id="ARBA00049360"/>
    </source>
</evidence>
<dbReference type="Gene3D" id="2.70.150.10">
    <property type="entry name" value="Calcium-transporting ATPase, cytoplasmic transduction domain A"/>
    <property type="match status" value="1"/>
</dbReference>
<gene>
    <name evidence="12" type="ORF">IGS67_11955</name>
</gene>
<dbReference type="InterPro" id="IPR023214">
    <property type="entry name" value="HAD_sf"/>
</dbReference>
<keyword evidence="3" id="KW-0547">Nucleotide-binding</keyword>
<dbReference type="Gene3D" id="1.20.1110.10">
    <property type="entry name" value="Calcium-transporting ATPase, transmembrane domain"/>
    <property type="match status" value="1"/>
</dbReference>
<feature type="transmembrane region" description="Helical" evidence="10">
    <location>
        <begin position="273"/>
        <end position="293"/>
    </location>
</feature>
<dbReference type="InterPro" id="IPR008250">
    <property type="entry name" value="ATPase_P-typ_transduc_dom_A_sf"/>
</dbReference>
<comment type="catalytic activity">
    <reaction evidence="8">
        <text>ATP + H2O = ADP + phosphate + H(+)</text>
        <dbReference type="Rhea" id="RHEA:13065"/>
        <dbReference type="ChEBI" id="CHEBI:15377"/>
        <dbReference type="ChEBI" id="CHEBI:15378"/>
        <dbReference type="ChEBI" id="CHEBI:30616"/>
        <dbReference type="ChEBI" id="CHEBI:43474"/>
        <dbReference type="ChEBI" id="CHEBI:456216"/>
    </reaction>
</comment>
<dbReference type="InterPro" id="IPR023299">
    <property type="entry name" value="ATPase_P-typ_cyto_dom_N"/>
</dbReference>
<evidence type="ECO:0000256" key="10">
    <source>
        <dbReference type="SAM" id="Phobius"/>
    </source>
</evidence>
<dbReference type="SUPFAM" id="SSF81653">
    <property type="entry name" value="Calcium ATPase, transduction domain A"/>
    <property type="match status" value="1"/>
</dbReference>
<dbReference type="Pfam" id="PF13246">
    <property type="entry name" value="Cation_ATPase"/>
    <property type="match status" value="1"/>
</dbReference>
<feature type="transmembrane region" description="Helical" evidence="10">
    <location>
        <begin position="891"/>
        <end position="914"/>
    </location>
</feature>
<dbReference type="InterPro" id="IPR023298">
    <property type="entry name" value="ATPase_P-typ_TM_dom_sf"/>
</dbReference>
<dbReference type="PRINTS" id="PR00119">
    <property type="entry name" value="CATATPASE"/>
</dbReference>
<feature type="transmembrane region" description="Helical" evidence="10">
    <location>
        <begin position="750"/>
        <end position="769"/>
    </location>
</feature>
<dbReference type="EMBL" id="JACZDF010000007">
    <property type="protein sequence ID" value="MBD9700192.1"/>
    <property type="molecule type" value="Genomic_DNA"/>
</dbReference>
<dbReference type="PRINTS" id="PR00120">
    <property type="entry name" value="HATPASE"/>
</dbReference>
<dbReference type="SUPFAM" id="SSF56784">
    <property type="entry name" value="HAD-like"/>
    <property type="match status" value="1"/>
</dbReference>
<dbReference type="Proteomes" id="UP000642107">
    <property type="component" value="Unassembled WGS sequence"/>
</dbReference>
<dbReference type="InterPro" id="IPR059000">
    <property type="entry name" value="ATPase_P-type_domA"/>
</dbReference>
<feature type="transmembrane region" description="Helical" evidence="10">
    <location>
        <begin position="718"/>
        <end position="738"/>
    </location>
</feature>
<keyword evidence="7 10" id="KW-0472">Membrane</keyword>
<dbReference type="InterPro" id="IPR004014">
    <property type="entry name" value="ATPase_P-typ_cation-transptr_N"/>
</dbReference>
<dbReference type="PROSITE" id="PS00154">
    <property type="entry name" value="ATPASE_E1_E2"/>
    <property type="match status" value="1"/>
</dbReference>
<comment type="caution">
    <text evidence="12">The sequence shown here is derived from an EMBL/GenBank/DDBJ whole genome shotgun (WGS) entry which is preliminary data.</text>
</comment>
<feature type="transmembrane region" description="Helical" evidence="10">
    <location>
        <begin position="818"/>
        <end position="839"/>
    </location>
</feature>
<feature type="region of interest" description="Disordered" evidence="9">
    <location>
        <begin position="1"/>
        <end position="33"/>
    </location>
</feature>
<dbReference type="NCBIfam" id="TIGR01494">
    <property type="entry name" value="ATPase_P-type"/>
    <property type="match status" value="3"/>
</dbReference>
<keyword evidence="2 10" id="KW-0812">Transmembrane</keyword>
<sequence length="923" mass="97076">MDDATQSAHAQPDPSQPGAALPDGSPGERAGHVPWAQSTGQVLAELGTGPDGLTADDAARLLAQHGANRLPPPERDPLWKRILVHFDDVLIYVLLVAAVLKAVVGDWVDFAVVLAVAVINAGIGFVQEGKAESALASLRTMLSTHAEALRGGQWSKIDADDLVPGDIVRVRAGDRVPADVRVLDATNLRIEESALTGESVPAEKHPGAVEPDAGVGDRTSMMFSSTLVAAGQGSGVVVATGQHTEIGRIQTMMSEVTDVKTPLTRQLDRFGKVIAVAILGLGAFMVLVGRLVHDQPVDELLSAGIGFAVAAVPEGLPALVTITLALGVQQMARRRAITRKLPAVETLGSVTTICSDKTGTLTRNEMTARTVLTADLTVDVEGLGYAPEGRLTAGDAEVVRGEHVAFDALTDVMALCNDARVEQGDDGRWGLVGEPTEGALAVLGLKAGAASGEWERLAVLPFESATKYMATLDRRGEESTVIHIKGAPDRVLERCSAQTSATGGREPLDRDLWLERIDELGSRGLRVLAAARKPAEPGATTVAADDVADGLELCGLVGIVDPPRPEAIEAIAECHAAGIGVKMITGDHAGTAFAIAQEMGIARPGARVLTGAELEELTTSELRKVVRDVDVYARTSPEHKIRIVAALQSHGEIVAMTGDGVNDAPALTQADVGVAMGIKGTEVTKDAAEVVLADDNFATIERAVEEGRRIYDNIRKSVLFLLPTNGAQSLVVLVAVLAGLTMPLLPVQVLWINMITAVTLSLALAYEQAEPGIMRRPPRDSRSGILDAAAVNKIVVASLAIGAAALGVFMWLERAGEPLAVARTTAVTTLALAQLAYLFSCRFLDRSSLTLAVLRGNRVLWLSAGALLVLQMVFVYAPFMHVWFSSASIGAAHWGVAVAVSVGVLLVVELAKVVSRGLTRKRH</sequence>
<dbReference type="InterPro" id="IPR001757">
    <property type="entry name" value="P_typ_ATPase"/>
</dbReference>
<evidence type="ECO:0000256" key="4">
    <source>
        <dbReference type="ARBA" id="ARBA00022840"/>
    </source>
</evidence>
<dbReference type="Pfam" id="PF00689">
    <property type="entry name" value="Cation_ATPase_C"/>
    <property type="match status" value="1"/>
</dbReference>
<evidence type="ECO:0000256" key="5">
    <source>
        <dbReference type="ARBA" id="ARBA00022967"/>
    </source>
</evidence>
<keyword evidence="6 10" id="KW-1133">Transmembrane helix</keyword>
<dbReference type="PANTHER" id="PTHR42861">
    <property type="entry name" value="CALCIUM-TRANSPORTING ATPASE"/>
    <property type="match status" value="1"/>
</dbReference>
<evidence type="ECO:0000256" key="2">
    <source>
        <dbReference type="ARBA" id="ARBA00022692"/>
    </source>
</evidence>
<evidence type="ECO:0000256" key="9">
    <source>
        <dbReference type="SAM" id="MobiDB-lite"/>
    </source>
</evidence>
<dbReference type="Pfam" id="PF00690">
    <property type="entry name" value="Cation_ATPase_N"/>
    <property type="match status" value="1"/>
</dbReference>
<reference evidence="12 13" key="1">
    <citation type="submission" date="2020-09" db="EMBL/GenBank/DDBJ databases">
        <title>Flavimobilis rhizosphaerae sp. nov., isolated from rhizosphere soil of Spartina alterniflora.</title>
        <authorList>
            <person name="Hanqin C."/>
        </authorList>
    </citation>
    <scope>NUCLEOTIDE SEQUENCE [LARGE SCALE GENOMIC DNA]</scope>
    <source>
        <strain evidence="12 13">GY 10621</strain>
    </source>
</reference>
<evidence type="ECO:0000256" key="1">
    <source>
        <dbReference type="ARBA" id="ARBA00004651"/>
    </source>
</evidence>
<dbReference type="Gene3D" id="3.40.50.1000">
    <property type="entry name" value="HAD superfamily/HAD-like"/>
    <property type="match status" value="1"/>
</dbReference>
<keyword evidence="5" id="KW-1278">Translocase</keyword>
<dbReference type="SUPFAM" id="SSF81665">
    <property type="entry name" value="Calcium ATPase, transmembrane domain M"/>
    <property type="match status" value="1"/>
</dbReference>
<dbReference type="SMART" id="SM00831">
    <property type="entry name" value="Cation_ATPase_N"/>
    <property type="match status" value="1"/>
</dbReference>
<dbReference type="Gene3D" id="3.40.1110.10">
    <property type="entry name" value="Calcium-transporting ATPase, cytoplasmic domain N"/>
    <property type="match status" value="1"/>
</dbReference>
<dbReference type="InterPro" id="IPR044492">
    <property type="entry name" value="P_typ_ATPase_HD_dom"/>
</dbReference>
<evidence type="ECO:0000256" key="6">
    <source>
        <dbReference type="ARBA" id="ARBA00022989"/>
    </source>
</evidence>
<name>A0ABR9DST2_9MICO</name>
<keyword evidence="4" id="KW-0067">ATP-binding</keyword>
<dbReference type="InterPro" id="IPR006068">
    <property type="entry name" value="ATPase_P-typ_cation-transptr_C"/>
</dbReference>
<proteinExistence type="predicted"/>
<comment type="subcellular location">
    <subcellularLocation>
        <location evidence="1">Cell membrane</location>
        <topology evidence="1">Multi-pass membrane protein</topology>
    </subcellularLocation>
</comment>
<dbReference type="SUPFAM" id="SSF81660">
    <property type="entry name" value="Metal cation-transporting ATPase, ATP-binding domain N"/>
    <property type="match status" value="1"/>
</dbReference>